<dbReference type="HOGENOM" id="CLU_259053_0_0_1"/>
<dbReference type="FunCoup" id="H2ARA6">
    <property type="interactions" value="290"/>
</dbReference>
<dbReference type="GO" id="GO:0071169">
    <property type="term" value="P:establishment of protein localization to chromatin"/>
    <property type="evidence" value="ECO:0007669"/>
    <property type="project" value="EnsemblFungi"/>
</dbReference>
<dbReference type="GeneID" id="13884788"/>
<dbReference type="InterPro" id="IPR033031">
    <property type="entry name" value="Scc2/Nipped-B"/>
</dbReference>
<dbReference type="PANTHER" id="PTHR21704">
    <property type="entry name" value="NIPPED-B-LIKE PROTEIN DELANGIN SCC2-RELATED"/>
    <property type="match status" value="1"/>
</dbReference>
<dbReference type="Proteomes" id="UP000005220">
    <property type="component" value="Chromosome 2"/>
</dbReference>
<keyword evidence="3 6" id="KW-0677">Repeat</keyword>
<dbReference type="InterPro" id="IPR016024">
    <property type="entry name" value="ARM-type_fold"/>
</dbReference>
<keyword evidence="9" id="KW-1185">Reference proteome</keyword>
<protein>
    <recommendedName>
        <fullName evidence="6">Sister chromatid cohesion protein</fullName>
    </recommendedName>
</protein>
<dbReference type="GO" id="GO:0070058">
    <property type="term" value="P:tRNA gene clustering"/>
    <property type="evidence" value="ECO:0007669"/>
    <property type="project" value="EnsemblFungi"/>
</dbReference>
<evidence type="ECO:0000313" key="9">
    <source>
        <dbReference type="Proteomes" id="UP000005220"/>
    </source>
</evidence>
<dbReference type="InParanoid" id="H2ARA6"/>
<dbReference type="GO" id="GO:0034087">
    <property type="term" value="P:establishment of mitotic sister chromatid cohesion"/>
    <property type="evidence" value="ECO:0007669"/>
    <property type="project" value="EnsemblFungi"/>
</dbReference>
<dbReference type="GO" id="GO:0043515">
    <property type="term" value="F:kinetochore binding"/>
    <property type="evidence" value="ECO:0007669"/>
    <property type="project" value="EnsemblFungi"/>
</dbReference>
<dbReference type="GO" id="GO:0061775">
    <property type="term" value="F:cohesin loader activity"/>
    <property type="evidence" value="ECO:0007669"/>
    <property type="project" value="InterPro"/>
</dbReference>
<dbReference type="CDD" id="cd23958">
    <property type="entry name" value="SCC2"/>
    <property type="match status" value="1"/>
</dbReference>
<proteinExistence type="inferred from homology"/>
<dbReference type="GO" id="GO:0005729">
    <property type="term" value="C:2-micrometer circle DNA"/>
    <property type="evidence" value="ECO:0007669"/>
    <property type="project" value="EnsemblFungi"/>
</dbReference>
<evidence type="ECO:0000256" key="5">
    <source>
        <dbReference type="ARBA" id="ARBA00023306"/>
    </source>
</evidence>
<comment type="subcellular location">
    <subcellularLocation>
        <location evidence="1 6">Nucleus</location>
    </subcellularLocation>
</comment>
<organism evidence="8 9">
    <name type="scientific">Kazachstania africana (strain ATCC 22294 / BCRC 22015 / CBS 2517 / CECT 1963 / NBRC 1671 / NRRL Y-8276)</name>
    <name type="common">Yeast</name>
    <name type="synonym">Kluyveromyces africanus</name>
    <dbReference type="NCBI Taxonomy" id="1071382"/>
    <lineage>
        <taxon>Eukaryota</taxon>
        <taxon>Fungi</taxon>
        <taxon>Dikarya</taxon>
        <taxon>Ascomycota</taxon>
        <taxon>Saccharomycotina</taxon>
        <taxon>Saccharomycetes</taxon>
        <taxon>Saccharomycetales</taxon>
        <taxon>Saccharomycetaceae</taxon>
        <taxon>Kazachstania</taxon>
    </lineage>
</organism>
<dbReference type="GO" id="GO:0090694">
    <property type="term" value="C:Scc2-Scc4 cohesin loading complex"/>
    <property type="evidence" value="ECO:0007669"/>
    <property type="project" value="TreeGrafter"/>
</dbReference>
<dbReference type="GO" id="GO:0071168">
    <property type="term" value="P:protein localization to chromatin"/>
    <property type="evidence" value="ECO:0007669"/>
    <property type="project" value="EnsemblFungi"/>
</dbReference>
<dbReference type="GO" id="GO:1990414">
    <property type="term" value="P:replication-born double-strand break repair via sister chromatid exchange"/>
    <property type="evidence" value="ECO:0007669"/>
    <property type="project" value="EnsemblFungi"/>
</dbReference>
<dbReference type="GO" id="GO:0000785">
    <property type="term" value="C:chromatin"/>
    <property type="evidence" value="ECO:0007669"/>
    <property type="project" value="EnsemblFungi"/>
</dbReference>
<evidence type="ECO:0000256" key="6">
    <source>
        <dbReference type="RuleBase" id="RU364107"/>
    </source>
</evidence>
<keyword evidence="4 6" id="KW-0539">Nucleus</keyword>
<dbReference type="GO" id="GO:0043565">
    <property type="term" value="F:sequence-specific DNA binding"/>
    <property type="evidence" value="ECO:0007669"/>
    <property type="project" value="EnsemblFungi"/>
</dbReference>
<evidence type="ECO:0000256" key="1">
    <source>
        <dbReference type="ARBA" id="ARBA00004123"/>
    </source>
</evidence>
<sequence length="1488" mass="170566">MENYPGEGTDAPKKIVEALEKQPLSYLVPKSRLSSLLTDTMTVSVPLSHETFKESKDISNESHMIDKLNSVLLGIHNGDEESKLLFRRPKMFKYKLKRRDSADTGKLFEKLSPLAKQLLQLNDPGINPDDIINEINTEKSIEKHKLEDLSNISLDLTSQGSPKRAKLSSGVSLNQKSMGEQCLKELDILLHRFGEDALSSDRDDVEIWAFLDNDSYVLREEYIDRLQIVLNNIFTIPQIWPELKVEQLRRILDIMTNNIRICREHKNSKESPFPVGKIAYASVAVSFNVLSLNNNDKRLNLEQYVLEPIDFLVESLESIKNSGSSSSPVTDDLRLLEQSIQTFPTYIHQRPFLDESLVTKLTYLFTDIVMNYELELNSNIAAQNSWEKIKHVSSEALIALYNKVPGQRDFIIDELLSQSERLPQRRLQRKLRKVKKDLFTSDFTLTLCMMLENLNKLDLDFKQVDMIDSNFSIITEKQKEIETFLLNTIDHVNNTLLNQFFGNFIKYRHSLENYIQDLINLFPHLEWPVAELLLSSMMKKLLMMFGPNNSKAANAETVCLQLIGQIGCAIFDVRCRTRPNECNNLVKICNYPEYLQQFMASFDRCKNFLGQSEGKKSTYVYLCCSKLSCLVRLKEYVKDSEEQNSNIQAMIQQCLLDLESEKVDHVSSSDINDVSLDYFSVLHAYDLLNLYEPYLRLVLSILNQNKVKLRSTAIKCLSMLASKDKTVLSNSMVKATIVRLLSDSSAASIKDATLDLVSIASSYLQYFEQININYDNDSVLIRKHILKINERVYDETKDINTKIFVASKILLRLEDEEDTIIDMAEQILYSRWLTSVSELDKKPDRQGSICREIITVMSGIAVMSQKSSEIFDWFLNFYLLNGSLHTDDDFKIITTNLNKLTNTLVQEIVQLQSVDTNDPSLELTKEKYLNLLAKFAYANVSFITKDHIESLYPYMIADEKTNFLYHLLHVFRRSMEQLSNFKSKFLNDIETSILTRLPKMNVKEMEEAIPLAWQVACHRKDTTRIAKACSSCFIHMNPYINKANKDPASLTVDGKLQRLMYLATGFGSFCTFNANKDAISFLKNDETVYEYVAKCLLVLSRKDVAHIIRRIAIRNLTKLCGSHPKLFNSKHVLKLIDGVFEGDSLDIKLVVLESFYDFFIMEEQKAARSSGANLLSSSKAKSLNIKLLPKKKSDFLHDGICSALVSRYLRYILEICLLEDTKGALVSGRLLKLIVQYGYVNPSHCIPTVIALLSSKDKYMNHLVIGILTGIFEKHETMVFNGLSKGIQTAIEYSFKISGESFYENDIFIQALQSILGEGKKYTVKFSKYMNKILQIFFTNSVSINSDSKQKRNVLFLSTNIVNMKFSSQFEYLGLLKHIDFSAEQLQEIILDELVHESDENGRPNSKLKDAVIVHAALSDLQSYMLKLYGFKENILLYEAAQESDLKGKQMPLPKSTSPSFIEIMHRLLQSAINEQFYTKYIKNMQEY</sequence>
<dbReference type="SUPFAM" id="SSF48371">
    <property type="entry name" value="ARM repeat"/>
    <property type="match status" value="1"/>
</dbReference>
<evidence type="ECO:0000256" key="4">
    <source>
        <dbReference type="ARBA" id="ARBA00023242"/>
    </source>
</evidence>
<feature type="domain" description="Sister chromatid cohesion C-terminal" evidence="7">
    <location>
        <begin position="1201"/>
        <end position="1380"/>
    </location>
</feature>
<evidence type="ECO:0000259" key="7">
    <source>
        <dbReference type="Pfam" id="PF12830"/>
    </source>
</evidence>
<dbReference type="STRING" id="1071382.H2ARA6"/>
<accession>H2ARA6</accession>
<dbReference type="KEGG" id="kaf:KAFR_0B06100"/>
<dbReference type="InterPro" id="IPR026003">
    <property type="entry name" value="Cohesin_HEAT"/>
</dbReference>
<evidence type="ECO:0000256" key="2">
    <source>
        <dbReference type="ARBA" id="ARBA00009252"/>
    </source>
</evidence>
<dbReference type="InterPro" id="IPR024986">
    <property type="entry name" value="Nipped-B_C"/>
</dbReference>
<dbReference type="OrthoDB" id="418242at2759"/>
<dbReference type="RefSeq" id="XP_003956041.1">
    <property type="nucleotide sequence ID" value="XM_003955992.1"/>
</dbReference>
<dbReference type="Pfam" id="PF12765">
    <property type="entry name" value="Cohesin_HEAT"/>
    <property type="match status" value="1"/>
</dbReference>
<dbReference type="GO" id="GO:0140588">
    <property type="term" value="P:chromatin looping"/>
    <property type="evidence" value="ECO:0007669"/>
    <property type="project" value="InterPro"/>
</dbReference>
<dbReference type="GO" id="GO:0010468">
    <property type="term" value="P:regulation of gene expression"/>
    <property type="evidence" value="ECO:0007669"/>
    <property type="project" value="EnsemblFungi"/>
</dbReference>
<reference evidence="8 9" key="1">
    <citation type="journal article" date="2011" name="Proc. Natl. Acad. Sci. U.S.A.">
        <title>Evolutionary erosion of yeast sex chromosomes by mating-type switching accidents.</title>
        <authorList>
            <person name="Gordon J.L."/>
            <person name="Armisen D."/>
            <person name="Proux-Wera E."/>
            <person name="Oheigeartaigh S.S."/>
            <person name="Byrne K.P."/>
            <person name="Wolfe K.H."/>
        </authorList>
    </citation>
    <scope>NUCLEOTIDE SEQUENCE [LARGE SCALE GENOMIC DNA]</scope>
    <source>
        <strain evidence="9">ATCC 22294 / BCRC 22015 / CBS 2517 / CECT 1963 / NBRC 1671 / NRRL Y-8276</strain>
    </source>
</reference>
<comment type="similarity">
    <text evidence="2 6">Belongs to the SCC2/Nipped-B family.</text>
</comment>
<dbReference type="GO" id="GO:0007076">
    <property type="term" value="P:mitotic chromosome condensation"/>
    <property type="evidence" value="ECO:0007669"/>
    <property type="project" value="EnsemblFungi"/>
</dbReference>
<gene>
    <name evidence="8" type="primary">KAFR0B06100</name>
    <name evidence="8" type="ORF">KAFR_0B06100</name>
</gene>
<dbReference type="PANTHER" id="PTHR21704:SF18">
    <property type="entry name" value="NIPPED-B-LIKE PROTEIN"/>
    <property type="match status" value="1"/>
</dbReference>
<keyword evidence="5 6" id="KW-0131">Cell cycle</keyword>
<name>H2ARA6_KAZAF</name>
<dbReference type="eggNOG" id="KOG1020">
    <property type="taxonomic scope" value="Eukaryota"/>
</dbReference>
<dbReference type="EMBL" id="HE650822">
    <property type="protein sequence ID" value="CCF56906.1"/>
    <property type="molecule type" value="Genomic_DNA"/>
</dbReference>
<dbReference type="GO" id="GO:0005829">
    <property type="term" value="C:cytosol"/>
    <property type="evidence" value="ECO:0007669"/>
    <property type="project" value="EnsemblFungi"/>
</dbReference>
<dbReference type="GO" id="GO:0003682">
    <property type="term" value="F:chromatin binding"/>
    <property type="evidence" value="ECO:0007669"/>
    <property type="project" value="TreeGrafter"/>
</dbReference>
<evidence type="ECO:0000256" key="3">
    <source>
        <dbReference type="ARBA" id="ARBA00022737"/>
    </source>
</evidence>
<evidence type="ECO:0000313" key="8">
    <source>
        <dbReference type="EMBL" id="CCF56906.1"/>
    </source>
</evidence>
<dbReference type="Pfam" id="PF12830">
    <property type="entry name" value="Nipped-B_C"/>
    <property type="match status" value="1"/>
</dbReference>
<dbReference type="GO" id="GO:0000972">
    <property type="term" value="P:transcription-dependent tethering of RNA polymerase II gene DNA at nuclear periphery"/>
    <property type="evidence" value="ECO:0007669"/>
    <property type="project" value="EnsemblFungi"/>
</dbReference>
<dbReference type="GO" id="GO:0070550">
    <property type="term" value="P:rDNA chromatin condensation"/>
    <property type="evidence" value="ECO:0007669"/>
    <property type="project" value="EnsemblFungi"/>
</dbReference>